<dbReference type="SUPFAM" id="SSF53850">
    <property type="entry name" value="Periplasmic binding protein-like II"/>
    <property type="match status" value="1"/>
</dbReference>
<dbReference type="Gene3D" id="3.40.190.290">
    <property type="match status" value="1"/>
</dbReference>
<dbReference type="PANTHER" id="PTHR30126:SF39">
    <property type="entry name" value="HTH-TYPE TRANSCRIPTIONAL REGULATOR CYSL"/>
    <property type="match status" value="1"/>
</dbReference>
<dbReference type="OrthoDB" id="9785745at2"/>
<protein>
    <submittedName>
        <fullName evidence="6">LysR family transcriptional regulator</fullName>
    </submittedName>
</protein>
<dbReference type="PANTHER" id="PTHR30126">
    <property type="entry name" value="HTH-TYPE TRANSCRIPTIONAL REGULATOR"/>
    <property type="match status" value="1"/>
</dbReference>
<dbReference type="InterPro" id="IPR000847">
    <property type="entry name" value="LysR_HTH_N"/>
</dbReference>
<dbReference type="PROSITE" id="PS50931">
    <property type="entry name" value="HTH_LYSR"/>
    <property type="match status" value="1"/>
</dbReference>
<dbReference type="InterPro" id="IPR036388">
    <property type="entry name" value="WH-like_DNA-bd_sf"/>
</dbReference>
<accession>A0A516GP49</accession>
<dbReference type="GO" id="GO:0000976">
    <property type="term" value="F:transcription cis-regulatory region binding"/>
    <property type="evidence" value="ECO:0007669"/>
    <property type="project" value="TreeGrafter"/>
</dbReference>
<dbReference type="Gene3D" id="1.10.10.10">
    <property type="entry name" value="Winged helix-like DNA-binding domain superfamily/Winged helix DNA-binding domain"/>
    <property type="match status" value="1"/>
</dbReference>
<dbReference type="PRINTS" id="PR00039">
    <property type="entry name" value="HTHLYSR"/>
</dbReference>
<evidence type="ECO:0000313" key="6">
    <source>
        <dbReference type="EMBL" id="QDO93298.1"/>
    </source>
</evidence>
<evidence type="ECO:0000313" key="7">
    <source>
        <dbReference type="Proteomes" id="UP000319209"/>
    </source>
</evidence>
<evidence type="ECO:0000256" key="2">
    <source>
        <dbReference type="ARBA" id="ARBA00023015"/>
    </source>
</evidence>
<dbReference type="Pfam" id="PF00126">
    <property type="entry name" value="HTH_1"/>
    <property type="match status" value="1"/>
</dbReference>
<feature type="domain" description="HTH lysR-type" evidence="5">
    <location>
        <begin position="1"/>
        <end position="57"/>
    </location>
</feature>
<gene>
    <name evidence="6" type="ORF">FNB79_04690</name>
</gene>
<dbReference type="Proteomes" id="UP000319209">
    <property type="component" value="Chromosome"/>
</dbReference>
<organism evidence="6 7">
    <name type="scientific">Formosa sediminum</name>
    <dbReference type="NCBI Taxonomy" id="2594004"/>
    <lineage>
        <taxon>Bacteria</taxon>
        <taxon>Pseudomonadati</taxon>
        <taxon>Bacteroidota</taxon>
        <taxon>Flavobacteriia</taxon>
        <taxon>Flavobacteriales</taxon>
        <taxon>Flavobacteriaceae</taxon>
        <taxon>Formosa</taxon>
    </lineage>
</organism>
<evidence type="ECO:0000256" key="3">
    <source>
        <dbReference type="ARBA" id="ARBA00023125"/>
    </source>
</evidence>
<dbReference type="GO" id="GO:0003700">
    <property type="term" value="F:DNA-binding transcription factor activity"/>
    <property type="evidence" value="ECO:0007669"/>
    <property type="project" value="InterPro"/>
</dbReference>
<dbReference type="RefSeq" id="WP_143380202.1">
    <property type="nucleotide sequence ID" value="NZ_CP041637.1"/>
</dbReference>
<sequence>MKVKFKIFKEVASHLSFTKAAEVLHLSQPAVSKTIRTLEDTYKKTFFIRLGNTIELTPDGLDFLEYVDKILALHTDLDNHFLTLDQDENKHIKFGASTTLADYILPKVLAKSQKNTPNTNIQLISGNTEHIEQLITSLQLDFGIIEGSSHNKQLQYDKFIKDEIVLVTNANNPKFKTDVLQLNDLKTLPMVEREYGSGTREIIYKKLHEYGIKNLNSNVTLNSTIAIKNYLYHSKSYALLSIHSVSDDLLNNKLKVIDIQNFNFERWFYFVSRQGYQSKTKDFFEKLITLNYN</sequence>
<dbReference type="EMBL" id="CP041637">
    <property type="protein sequence ID" value="QDO93298.1"/>
    <property type="molecule type" value="Genomic_DNA"/>
</dbReference>
<evidence type="ECO:0000259" key="5">
    <source>
        <dbReference type="PROSITE" id="PS50931"/>
    </source>
</evidence>
<keyword evidence="4" id="KW-0804">Transcription</keyword>
<dbReference type="Pfam" id="PF03466">
    <property type="entry name" value="LysR_substrate"/>
    <property type="match status" value="1"/>
</dbReference>
<keyword evidence="2" id="KW-0805">Transcription regulation</keyword>
<dbReference type="InterPro" id="IPR005119">
    <property type="entry name" value="LysR_subst-bd"/>
</dbReference>
<keyword evidence="7" id="KW-1185">Reference proteome</keyword>
<comment type="similarity">
    <text evidence="1">Belongs to the LysR transcriptional regulatory family.</text>
</comment>
<evidence type="ECO:0000256" key="1">
    <source>
        <dbReference type="ARBA" id="ARBA00009437"/>
    </source>
</evidence>
<name>A0A516GP49_9FLAO</name>
<evidence type="ECO:0000256" key="4">
    <source>
        <dbReference type="ARBA" id="ARBA00023163"/>
    </source>
</evidence>
<keyword evidence="3" id="KW-0238">DNA-binding</keyword>
<dbReference type="AlphaFoldDB" id="A0A516GP49"/>
<dbReference type="SUPFAM" id="SSF46785">
    <property type="entry name" value="Winged helix' DNA-binding domain"/>
    <property type="match status" value="1"/>
</dbReference>
<proteinExistence type="inferred from homology"/>
<reference evidence="6 7" key="1">
    <citation type="submission" date="2019-07" db="EMBL/GenBank/DDBJ databases">
        <title>Genome sequencing for Formosa sp. PS13.</title>
        <authorList>
            <person name="Park S.-J."/>
        </authorList>
    </citation>
    <scope>NUCLEOTIDE SEQUENCE [LARGE SCALE GENOMIC DNA]</scope>
    <source>
        <strain evidence="6 7">PS13</strain>
    </source>
</reference>
<dbReference type="KEGG" id="fop:FNB79_04690"/>
<dbReference type="InterPro" id="IPR036390">
    <property type="entry name" value="WH_DNA-bd_sf"/>
</dbReference>